<feature type="region of interest" description="Disordered" evidence="1">
    <location>
        <begin position="405"/>
        <end position="430"/>
    </location>
</feature>
<feature type="region of interest" description="Disordered" evidence="1">
    <location>
        <begin position="209"/>
        <end position="244"/>
    </location>
</feature>
<keyword evidence="3" id="KW-1185">Reference proteome</keyword>
<evidence type="ECO:0000313" key="3">
    <source>
        <dbReference type="Proteomes" id="UP001485043"/>
    </source>
</evidence>
<dbReference type="EMBL" id="JALJOV010000172">
    <property type="protein sequence ID" value="KAK9866308.1"/>
    <property type="molecule type" value="Genomic_DNA"/>
</dbReference>
<proteinExistence type="predicted"/>
<dbReference type="AlphaFoldDB" id="A0AAW1TBY1"/>
<reference evidence="2 3" key="1">
    <citation type="journal article" date="2024" name="Nat. Commun.">
        <title>Phylogenomics reveals the evolutionary origins of lichenization in chlorophyte algae.</title>
        <authorList>
            <person name="Puginier C."/>
            <person name="Libourel C."/>
            <person name="Otte J."/>
            <person name="Skaloud P."/>
            <person name="Haon M."/>
            <person name="Grisel S."/>
            <person name="Petersen M."/>
            <person name="Berrin J.G."/>
            <person name="Delaux P.M."/>
            <person name="Dal Grande F."/>
            <person name="Keller J."/>
        </authorList>
    </citation>
    <scope>NUCLEOTIDE SEQUENCE [LARGE SCALE GENOMIC DNA]</scope>
    <source>
        <strain evidence="2 3">SAG 2523</strain>
    </source>
</reference>
<comment type="caution">
    <text evidence="2">The sequence shown here is derived from an EMBL/GenBank/DDBJ whole genome shotgun (WGS) entry which is preliminary data.</text>
</comment>
<feature type="compositionally biased region" description="Low complexity" evidence="1">
    <location>
        <begin position="214"/>
        <end position="226"/>
    </location>
</feature>
<evidence type="ECO:0000313" key="2">
    <source>
        <dbReference type="EMBL" id="KAK9866308.1"/>
    </source>
</evidence>
<organism evidence="2 3">
    <name type="scientific">Apatococcus fuscideae</name>
    <dbReference type="NCBI Taxonomy" id="2026836"/>
    <lineage>
        <taxon>Eukaryota</taxon>
        <taxon>Viridiplantae</taxon>
        <taxon>Chlorophyta</taxon>
        <taxon>core chlorophytes</taxon>
        <taxon>Trebouxiophyceae</taxon>
        <taxon>Chlorellales</taxon>
        <taxon>Chlorellaceae</taxon>
        <taxon>Apatococcus</taxon>
    </lineage>
</organism>
<evidence type="ECO:0000256" key="1">
    <source>
        <dbReference type="SAM" id="MobiDB-lite"/>
    </source>
</evidence>
<accession>A0AAW1TBY1</accession>
<gene>
    <name evidence="2" type="ORF">WJX84_009394</name>
</gene>
<protein>
    <submittedName>
        <fullName evidence="2">Uncharacterized protein</fullName>
    </submittedName>
</protein>
<name>A0AAW1TBY1_9CHLO</name>
<dbReference type="Proteomes" id="UP001485043">
    <property type="component" value="Unassembled WGS sequence"/>
</dbReference>
<sequence length="531" mass="57631">MCMVSMVSCSLPRTVPKDLSRMQGMQYKVFLLSFLCLLPQTPGMRPLTLAKDMPSNPRLLLTQPERRLMTEHGYIHLPGSHPVAITTHLLLSGSPQLVWNEALQGCLETAFQFLLGSIPTSRTSAMQVPANSSTTTFSALPVQVCVETSSAQAANVFSAIQVAVFSMTMLQSMQSGWHLLLQQHPRLLASQFLNLQQWLENSSYSLDSPEHVSSSKGGSSISACKSTEQTELPSGGQQGSSGDDSLSDTAFIPVALVIQQCSFSEAGWLIIKLRQLAGTMPLLSLEVRGAQVGQTRADGRGWVLLSNRQLLGHEIWELASPCLRSPLELRATSVFGRTSIQGQSIHLFDPLDHAAASAPVIMLHFGTCNDERAISDCEMSRRSQDSAECVPLEPPLDSHLLTEGTEQAAKERHASTSFNQPGDPNSGWVGSDAYEQTAVLHAMEESELQVALDEVFSCRPGETSDESLDFHGDLYDLEECSEPDDLGQDTAQNASSNLFLNTADSTSPFLLANFDSSAVPCTDPWPASCLQ</sequence>